<dbReference type="PROSITE" id="PS50977">
    <property type="entry name" value="HTH_TETR_2"/>
    <property type="match status" value="1"/>
</dbReference>
<organism evidence="4 5">
    <name type="scientific">Jiangella mangrovi</name>
    <dbReference type="NCBI Taxonomy" id="1524084"/>
    <lineage>
        <taxon>Bacteria</taxon>
        <taxon>Bacillati</taxon>
        <taxon>Actinomycetota</taxon>
        <taxon>Actinomycetes</taxon>
        <taxon>Jiangellales</taxon>
        <taxon>Jiangellaceae</taxon>
        <taxon>Jiangella</taxon>
    </lineage>
</organism>
<dbReference type="Pfam" id="PF00440">
    <property type="entry name" value="TetR_N"/>
    <property type="match status" value="1"/>
</dbReference>
<reference evidence="4 5" key="1">
    <citation type="submission" date="2020-08" db="EMBL/GenBank/DDBJ databases">
        <title>Sequencing the genomes of 1000 actinobacteria strains.</title>
        <authorList>
            <person name="Klenk H.-P."/>
        </authorList>
    </citation>
    <scope>NUCLEOTIDE SEQUENCE [LARGE SCALE GENOMIC DNA]</scope>
    <source>
        <strain evidence="4 5">DSM 102122</strain>
    </source>
</reference>
<dbReference type="Gene3D" id="1.10.357.10">
    <property type="entry name" value="Tetracycline Repressor, domain 2"/>
    <property type="match status" value="1"/>
</dbReference>
<evidence type="ECO:0000313" key="5">
    <source>
        <dbReference type="Proteomes" id="UP000542813"/>
    </source>
</evidence>
<dbReference type="GO" id="GO:0000976">
    <property type="term" value="F:transcription cis-regulatory region binding"/>
    <property type="evidence" value="ECO:0007669"/>
    <property type="project" value="TreeGrafter"/>
</dbReference>
<sequence length="244" mass="25739">MSPADSGDTRDRILRAAADLLDREGREAVSTRAVSAAAGVQAPTLYRLFGDMTGLLDAVTAYAFEEYLKDKRALAETDDPVADLRRGWDQHVEFGLARPAFYVLMYGNGRPAGESPAGREAAANLRRLLGRVAATGRLTMSVERAAELAHATGVGVVLMLIAAPEAERDLALSELARDSVLRTLVAGAEPAAAPASADPVAARAAALREALRTTSDGTDAEAGDGLTSAERALLEQWLDRLAAR</sequence>
<comment type="caution">
    <text evidence="4">The sequence shown here is derived from an EMBL/GenBank/DDBJ whole genome shotgun (WGS) entry which is preliminary data.</text>
</comment>
<keyword evidence="5" id="KW-1185">Reference proteome</keyword>
<protein>
    <submittedName>
        <fullName evidence="4">AcrR family transcriptional regulator</fullName>
    </submittedName>
</protein>
<evidence type="ECO:0000259" key="3">
    <source>
        <dbReference type="PROSITE" id="PS50977"/>
    </source>
</evidence>
<feature type="DNA-binding region" description="H-T-H motif" evidence="2">
    <location>
        <begin position="30"/>
        <end position="49"/>
    </location>
</feature>
<dbReference type="SUPFAM" id="SSF46689">
    <property type="entry name" value="Homeodomain-like"/>
    <property type="match status" value="1"/>
</dbReference>
<dbReference type="InterPro" id="IPR009057">
    <property type="entry name" value="Homeodomain-like_sf"/>
</dbReference>
<dbReference type="InterPro" id="IPR036271">
    <property type="entry name" value="Tet_transcr_reg_TetR-rel_C_sf"/>
</dbReference>
<dbReference type="RefSeq" id="WP_184829268.1">
    <property type="nucleotide sequence ID" value="NZ_JACHMM010000001.1"/>
</dbReference>
<evidence type="ECO:0000256" key="2">
    <source>
        <dbReference type="PROSITE-ProRule" id="PRU00335"/>
    </source>
</evidence>
<dbReference type="PANTHER" id="PTHR30055:SF209">
    <property type="entry name" value="POSSIBLE TRANSCRIPTIONAL REGULATORY PROTEIN (PROBABLY TETR-FAMILY)"/>
    <property type="match status" value="1"/>
</dbReference>
<name>A0A7W9GYB7_9ACTN</name>
<evidence type="ECO:0000313" key="4">
    <source>
        <dbReference type="EMBL" id="MBB5792031.1"/>
    </source>
</evidence>
<accession>A0A7W9GYB7</accession>
<dbReference type="PANTHER" id="PTHR30055">
    <property type="entry name" value="HTH-TYPE TRANSCRIPTIONAL REGULATOR RUTR"/>
    <property type="match status" value="1"/>
</dbReference>
<gene>
    <name evidence="4" type="ORF">HD601_006606</name>
</gene>
<dbReference type="InterPro" id="IPR001647">
    <property type="entry name" value="HTH_TetR"/>
</dbReference>
<proteinExistence type="predicted"/>
<dbReference type="InterPro" id="IPR050109">
    <property type="entry name" value="HTH-type_TetR-like_transc_reg"/>
</dbReference>
<dbReference type="Proteomes" id="UP000542813">
    <property type="component" value="Unassembled WGS sequence"/>
</dbReference>
<evidence type="ECO:0000256" key="1">
    <source>
        <dbReference type="ARBA" id="ARBA00023125"/>
    </source>
</evidence>
<dbReference type="GO" id="GO:0003700">
    <property type="term" value="F:DNA-binding transcription factor activity"/>
    <property type="evidence" value="ECO:0007669"/>
    <property type="project" value="TreeGrafter"/>
</dbReference>
<keyword evidence="1 2" id="KW-0238">DNA-binding</keyword>
<dbReference type="SUPFAM" id="SSF48498">
    <property type="entry name" value="Tetracyclin repressor-like, C-terminal domain"/>
    <property type="match status" value="1"/>
</dbReference>
<feature type="domain" description="HTH tetR-type" evidence="3">
    <location>
        <begin position="7"/>
        <end position="67"/>
    </location>
</feature>
<dbReference type="EMBL" id="JACHMM010000001">
    <property type="protein sequence ID" value="MBB5792031.1"/>
    <property type="molecule type" value="Genomic_DNA"/>
</dbReference>
<dbReference type="AlphaFoldDB" id="A0A7W9GYB7"/>